<protein>
    <submittedName>
        <fullName evidence="1">Uncharacterized protein</fullName>
    </submittedName>
</protein>
<accession>A0ACC2EBV3</accession>
<sequence length="294" mass="31930">MTSLKIPSSSNAKPITKPSQNSTSNIAPHQSQPLSLKIEVNSSSSHVSQSAAANSAVNVANNCGSQSVGGANVPNLSTDKPAAMPQRLLHNPGLASDWSAEEQNILDDGLVEFENEINLWKYIKIAARLPEKTVRDVAMRCRWMTKKELGKRRKVEEQHLVKKVKDKEKSLDPVSKPVGAAGTKSAMPMYISPSLSMESDDGISNDVIGGRAGELFEQNVQIISQIRANLAACKPQENTDLLVRFRDNIFTILNGMTNVPGIMSQMPPLPVTLNTELADSVLQKTLHHTSSLQS</sequence>
<evidence type="ECO:0000313" key="2">
    <source>
        <dbReference type="Proteomes" id="UP001162992"/>
    </source>
</evidence>
<proteinExistence type="predicted"/>
<dbReference type="EMBL" id="CM055094">
    <property type="protein sequence ID" value="KAJ7563792.1"/>
    <property type="molecule type" value="Genomic_DNA"/>
</dbReference>
<gene>
    <name evidence="1" type="ORF">O6H91_03G126100</name>
</gene>
<reference evidence="2" key="1">
    <citation type="journal article" date="2024" name="Proc. Natl. Acad. Sci. U.S.A.">
        <title>Extraordinary preservation of gene collinearity over three hundred million years revealed in homosporous lycophytes.</title>
        <authorList>
            <person name="Li C."/>
            <person name="Wickell D."/>
            <person name="Kuo L.Y."/>
            <person name="Chen X."/>
            <person name="Nie B."/>
            <person name="Liao X."/>
            <person name="Peng D."/>
            <person name="Ji J."/>
            <person name="Jenkins J."/>
            <person name="Williams M."/>
            <person name="Shu S."/>
            <person name="Plott C."/>
            <person name="Barry K."/>
            <person name="Rajasekar S."/>
            <person name="Grimwood J."/>
            <person name="Han X."/>
            <person name="Sun S."/>
            <person name="Hou Z."/>
            <person name="He W."/>
            <person name="Dai G."/>
            <person name="Sun C."/>
            <person name="Schmutz J."/>
            <person name="Leebens-Mack J.H."/>
            <person name="Li F.W."/>
            <person name="Wang L."/>
        </authorList>
    </citation>
    <scope>NUCLEOTIDE SEQUENCE [LARGE SCALE GENOMIC DNA]</scope>
    <source>
        <strain evidence="2">cv. PW_Plant_1</strain>
    </source>
</reference>
<keyword evidence="2" id="KW-1185">Reference proteome</keyword>
<evidence type="ECO:0000313" key="1">
    <source>
        <dbReference type="EMBL" id="KAJ7563792.1"/>
    </source>
</evidence>
<name>A0ACC2EBV3_DIPCM</name>
<comment type="caution">
    <text evidence="1">The sequence shown here is derived from an EMBL/GenBank/DDBJ whole genome shotgun (WGS) entry which is preliminary data.</text>
</comment>
<dbReference type="Proteomes" id="UP001162992">
    <property type="component" value="Chromosome 3"/>
</dbReference>
<organism evidence="1 2">
    <name type="scientific">Diphasiastrum complanatum</name>
    <name type="common">Issler's clubmoss</name>
    <name type="synonym">Lycopodium complanatum</name>
    <dbReference type="NCBI Taxonomy" id="34168"/>
    <lineage>
        <taxon>Eukaryota</taxon>
        <taxon>Viridiplantae</taxon>
        <taxon>Streptophyta</taxon>
        <taxon>Embryophyta</taxon>
        <taxon>Tracheophyta</taxon>
        <taxon>Lycopodiopsida</taxon>
        <taxon>Lycopodiales</taxon>
        <taxon>Lycopodiaceae</taxon>
        <taxon>Lycopodioideae</taxon>
        <taxon>Diphasiastrum</taxon>
    </lineage>
</organism>